<dbReference type="EMBL" id="LAZR01002355">
    <property type="protein sequence ID" value="KKN31121.1"/>
    <property type="molecule type" value="Genomic_DNA"/>
</dbReference>
<evidence type="ECO:0000313" key="1">
    <source>
        <dbReference type="EMBL" id="KKN31121.1"/>
    </source>
</evidence>
<dbReference type="AlphaFoldDB" id="A0A0F9S1W2"/>
<reference evidence="1" key="1">
    <citation type="journal article" date="2015" name="Nature">
        <title>Complex archaea that bridge the gap between prokaryotes and eukaryotes.</title>
        <authorList>
            <person name="Spang A."/>
            <person name="Saw J.H."/>
            <person name="Jorgensen S.L."/>
            <person name="Zaremba-Niedzwiedzka K."/>
            <person name="Martijn J."/>
            <person name="Lind A.E."/>
            <person name="van Eijk R."/>
            <person name="Schleper C."/>
            <person name="Guy L."/>
            <person name="Ettema T.J."/>
        </authorList>
    </citation>
    <scope>NUCLEOTIDE SEQUENCE</scope>
</reference>
<proteinExistence type="predicted"/>
<name>A0A0F9S1W2_9ZZZZ</name>
<gene>
    <name evidence="1" type="ORF">LCGC14_0827290</name>
</gene>
<protein>
    <submittedName>
        <fullName evidence="1">Uncharacterized protein</fullName>
    </submittedName>
</protein>
<organism evidence="1">
    <name type="scientific">marine sediment metagenome</name>
    <dbReference type="NCBI Taxonomy" id="412755"/>
    <lineage>
        <taxon>unclassified sequences</taxon>
        <taxon>metagenomes</taxon>
        <taxon>ecological metagenomes</taxon>
    </lineage>
</organism>
<accession>A0A0F9S1W2</accession>
<sequence>MLHEGIRRHKSSPRLTADQVCMHADTEIYRASLHSQLTEMPYLTLVKVSDGKNRRLIAKERDDIWSAPHYCSDRAAKFAYRAKIANAFNFSATNHWGKTKAAIREMLLPRANQLLQLASVQRLLAEYLMQGKKALIFTGYAFWYEESDGRIGWQVKELDRNSSSDGNAIWSQGTIISKNHGRIIVLPYTKGNGDQVKGYTKNAPHDGPAEPRHDSQFVEVPFEVLDGDLMIGLFGELPYE</sequence>
<comment type="caution">
    <text evidence="1">The sequence shown here is derived from an EMBL/GenBank/DDBJ whole genome shotgun (WGS) entry which is preliminary data.</text>
</comment>